<dbReference type="Pfam" id="PF03860">
    <property type="entry name" value="Csp"/>
    <property type="match status" value="1"/>
</dbReference>
<dbReference type="KEGG" id="kbs:EPA93_44565"/>
<dbReference type="InterPro" id="IPR005560">
    <property type="entry name" value="Csp_YhjQ"/>
</dbReference>
<dbReference type="Gene3D" id="1.20.1270.360">
    <property type="match status" value="1"/>
</dbReference>
<proteinExistence type="predicted"/>
<accession>A0A4P6K3B5</accession>
<dbReference type="PANTHER" id="PTHR37310:SF1">
    <property type="entry name" value="CYTOPLASMIC PROTEIN"/>
    <property type="match status" value="1"/>
</dbReference>
<sequence length="112" mass="12267">MQGTHAQQSMQQCTQNCKECHAICEQTLLYSLQKGGPFAQADHILALLDCIQTCQVSEDFMLRNSPLHPYMCGVCAEACQRCAQFGNDQQLQACAQACRSCAATCQQMASTP</sequence>
<dbReference type="AlphaFoldDB" id="A0A4P6K3B5"/>
<dbReference type="InterPro" id="IPR044543">
    <property type="entry name" value="YHJQ-like"/>
</dbReference>
<evidence type="ECO:0000313" key="1">
    <source>
        <dbReference type="EMBL" id="QBD82669.1"/>
    </source>
</evidence>
<organism evidence="1 2">
    <name type="scientific">Ktedonosporobacter rubrisoli</name>
    <dbReference type="NCBI Taxonomy" id="2509675"/>
    <lineage>
        <taxon>Bacteria</taxon>
        <taxon>Bacillati</taxon>
        <taxon>Chloroflexota</taxon>
        <taxon>Ktedonobacteria</taxon>
        <taxon>Ktedonobacterales</taxon>
        <taxon>Ktedonosporobacteraceae</taxon>
        <taxon>Ktedonosporobacter</taxon>
    </lineage>
</organism>
<dbReference type="EMBL" id="CP035758">
    <property type="protein sequence ID" value="QBD82669.1"/>
    <property type="molecule type" value="Genomic_DNA"/>
</dbReference>
<reference evidence="1 2" key="1">
    <citation type="submission" date="2019-01" db="EMBL/GenBank/DDBJ databases">
        <title>Ktedonosporobacter rubrisoli SCAWS-G2.</title>
        <authorList>
            <person name="Huang Y."/>
            <person name="Yan B."/>
        </authorList>
    </citation>
    <scope>NUCLEOTIDE SEQUENCE [LARGE SCALE GENOMIC DNA]</scope>
    <source>
        <strain evidence="1 2">SCAWS-G2</strain>
    </source>
</reference>
<evidence type="ECO:0000313" key="2">
    <source>
        <dbReference type="Proteomes" id="UP000290365"/>
    </source>
</evidence>
<dbReference type="OrthoDB" id="5396211at2"/>
<keyword evidence="2" id="KW-1185">Reference proteome</keyword>
<dbReference type="RefSeq" id="WP_129893738.1">
    <property type="nucleotide sequence ID" value="NZ_CP035758.1"/>
</dbReference>
<protein>
    <submittedName>
        <fullName evidence="1">Four-helix bundle copper-binding protein</fullName>
    </submittedName>
</protein>
<dbReference type="Proteomes" id="UP000290365">
    <property type="component" value="Chromosome"/>
</dbReference>
<dbReference type="CDD" id="cd08026">
    <property type="entry name" value="DUF326"/>
    <property type="match status" value="1"/>
</dbReference>
<dbReference type="PANTHER" id="PTHR37310">
    <property type="entry name" value="CYTOPLASMIC PROTEIN-RELATED"/>
    <property type="match status" value="1"/>
</dbReference>
<gene>
    <name evidence="1" type="ORF">EPA93_44565</name>
</gene>
<name>A0A4P6K3B5_KTERU</name>